<dbReference type="AlphaFoldDB" id="A0AA35S9S6"/>
<organism evidence="2 3">
    <name type="scientific">Geodia barretti</name>
    <name type="common">Barrett's horny sponge</name>
    <dbReference type="NCBI Taxonomy" id="519541"/>
    <lineage>
        <taxon>Eukaryota</taxon>
        <taxon>Metazoa</taxon>
        <taxon>Porifera</taxon>
        <taxon>Demospongiae</taxon>
        <taxon>Heteroscleromorpha</taxon>
        <taxon>Tetractinellida</taxon>
        <taxon>Astrophorina</taxon>
        <taxon>Geodiidae</taxon>
        <taxon>Geodia</taxon>
    </lineage>
</organism>
<gene>
    <name evidence="2" type="ORF">GBAR_LOCUS15031</name>
</gene>
<accession>A0AA35S9S6</accession>
<dbReference type="EMBL" id="CASHTH010002198">
    <property type="protein sequence ID" value="CAI8026068.1"/>
    <property type="molecule type" value="Genomic_DNA"/>
</dbReference>
<evidence type="ECO:0000313" key="3">
    <source>
        <dbReference type="Proteomes" id="UP001174909"/>
    </source>
</evidence>
<proteinExistence type="predicted"/>
<feature type="transmembrane region" description="Helical" evidence="1">
    <location>
        <begin position="81"/>
        <end position="101"/>
    </location>
</feature>
<dbReference type="Proteomes" id="UP001174909">
    <property type="component" value="Unassembled WGS sequence"/>
</dbReference>
<keyword evidence="3" id="KW-1185">Reference proteome</keyword>
<name>A0AA35S9S6_GEOBA</name>
<comment type="caution">
    <text evidence="2">The sequence shown here is derived from an EMBL/GenBank/DDBJ whole genome shotgun (WGS) entry which is preliminary data.</text>
</comment>
<evidence type="ECO:0000313" key="2">
    <source>
        <dbReference type="EMBL" id="CAI8026068.1"/>
    </source>
</evidence>
<protein>
    <submittedName>
        <fullName evidence="2">Uncharacterized protein</fullName>
    </submittedName>
</protein>
<feature type="transmembrane region" description="Helical" evidence="1">
    <location>
        <begin position="41"/>
        <end position="61"/>
    </location>
</feature>
<feature type="non-terminal residue" evidence="2">
    <location>
        <position position="256"/>
    </location>
</feature>
<keyword evidence="1" id="KW-1133">Transmembrane helix</keyword>
<evidence type="ECO:0000256" key="1">
    <source>
        <dbReference type="SAM" id="Phobius"/>
    </source>
</evidence>
<keyword evidence="1" id="KW-0472">Membrane</keyword>
<sequence length="256" mass="28649">KLTSGPLLGYVLFCQVNVIYFGQGIYVYGYIISNVSSSLRVLLTFSVTMCQFWNLQFFTTILPPFCIGDNVTGIQAHMLNFIPAIYPFVLVIISCILMELHARNVKMIGILSKPFTIIFRKASITAVTGDAVFQAFASLIFLSNTSVLSALTQLLHTTNVYNSTMIPQRQVLYLDSTMEWPSYNYLLIAVLVSITVSVIPSVLLCLYPTRVYRYLSRFLSARKRLAITAFAEALHSCFKDGLNGTHDYRALAGAQF</sequence>
<feature type="transmembrane region" description="Helical" evidence="1">
    <location>
        <begin position="183"/>
        <end position="207"/>
    </location>
</feature>
<feature type="non-terminal residue" evidence="2">
    <location>
        <position position="1"/>
    </location>
</feature>
<keyword evidence="1" id="KW-0812">Transmembrane</keyword>
<feature type="transmembrane region" description="Helical" evidence="1">
    <location>
        <begin position="6"/>
        <end position="29"/>
    </location>
</feature>
<reference evidence="2" key="1">
    <citation type="submission" date="2023-03" db="EMBL/GenBank/DDBJ databases">
        <authorList>
            <person name="Steffen K."/>
            <person name="Cardenas P."/>
        </authorList>
    </citation>
    <scope>NUCLEOTIDE SEQUENCE</scope>
</reference>